<sequence length="41" mass="4702">MADTTGRIPFLGVGRYCSWYSCDRFNRYFFYGSYSGLGSSL</sequence>
<dbReference type="AlphaFoldDB" id="A0A3P6DM64"/>
<accession>A0A3P6DM64</accession>
<dbReference type="EMBL" id="LR031601">
    <property type="protein sequence ID" value="VDD24601.1"/>
    <property type="molecule type" value="Genomic_DNA"/>
</dbReference>
<proteinExistence type="predicted"/>
<reference evidence="1" key="1">
    <citation type="submission" date="2018-11" db="EMBL/GenBank/DDBJ databases">
        <authorList>
            <consortium name="Genoscope - CEA"/>
            <person name="William W."/>
        </authorList>
    </citation>
    <scope>NUCLEOTIDE SEQUENCE</scope>
</reference>
<evidence type="ECO:0000313" key="1">
    <source>
        <dbReference type="EMBL" id="VDD24601.1"/>
    </source>
</evidence>
<protein>
    <submittedName>
        <fullName evidence="1">Uncharacterized protein</fullName>
    </submittedName>
</protein>
<name>A0A3P6DM64_BRACM</name>
<organism evidence="1">
    <name type="scientific">Brassica campestris</name>
    <name type="common">Field mustard</name>
    <dbReference type="NCBI Taxonomy" id="3711"/>
    <lineage>
        <taxon>Eukaryota</taxon>
        <taxon>Viridiplantae</taxon>
        <taxon>Streptophyta</taxon>
        <taxon>Embryophyta</taxon>
        <taxon>Tracheophyta</taxon>
        <taxon>Spermatophyta</taxon>
        <taxon>Magnoliopsida</taxon>
        <taxon>eudicotyledons</taxon>
        <taxon>Gunneridae</taxon>
        <taxon>Pentapetalae</taxon>
        <taxon>rosids</taxon>
        <taxon>malvids</taxon>
        <taxon>Brassicales</taxon>
        <taxon>Brassicaceae</taxon>
        <taxon>Brassiceae</taxon>
        <taxon>Brassica</taxon>
    </lineage>
</organism>
<gene>
    <name evidence="1" type="ORF">BRASC58T46489Z</name>
</gene>